<dbReference type="Proteomes" id="UP000594263">
    <property type="component" value="Unplaced"/>
</dbReference>
<dbReference type="PANTHER" id="PTHR36143">
    <property type="entry name" value="OS08G0177500 PROTEIN"/>
    <property type="match status" value="1"/>
</dbReference>
<protein>
    <submittedName>
        <fullName evidence="3">Uncharacterized protein</fullName>
    </submittedName>
</protein>
<name>A0A7N0U3V1_KALFE</name>
<dbReference type="AlphaFoldDB" id="A0A7N0U3V1"/>
<reference evidence="3" key="1">
    <citation type="submission" date="2021-01" db="UniProtKB">
        <authorList>
            <consortium name="EnsemblPlants"/>
        </authorList>
    </citation>
    <scope>IDENTIFICATION</scope>
</reference>
<accession>A0A7N0U3V1</accession>
<evidence type="ECO:0000256" key="2">
    <source>
        <dbReference type="SAM" id="Phobius"/>
    </source>
</evidence>
<evidence type="ECO:0000313" key="4">
    <source>
        <dbReference type="Proteomes" id="UP000594263"/>
    </source>
</evidence>
<evidence type="ECO:0000256" key="1">
    <source>
        <dbReference type="SAM" id="Coils"/>
    </source>
</evidence>
<dbReference type="PANTHER" id="PTHR36143:SF4">
    <property type="entry name" value="OS08G0177500 PROTEIN"/>
    <property type="match status" value="1"/>
</dbReference>
<keyword evidence="2" id="KW-0812">Transmembrane</keyword>
<keyword evidence="1" id="KW-0175">Coiled coil</keyword>
<dbReference type="Gramene" id="Kaladp0053s0299.1.v1.1">
    <property type="protein sequence ID" value="Kaladp0053s0299.1.v1.1"/>
    <property type="gene ID" value="Kaladp0053s0299.v1.1"/>
</dbReference>
<sequence length="206" mass="23411">MLGVGYLLLSNGVSISSRMEALLLLDPINSLNAHRRRYTDKMVAHAMKGSRFESRGAKAYGKMLIVAFGLAVLGVMVLHKLREKRILNLILEQKDQQLSSLHLLLQRELDVNKENSKKLEDMKPRLHMLRIQKMELNARLLELQSTIASLQDDIKVVQSAVEDRNGENRMLRNKITEILKDKDAEIDLLKRGTAEEGAKVWPTSNC</sequence>
<keyword evidence="2" id="KW-0472">Membrane</keyword>
<proteinExistence type="predicted"/>
<feature type="transmembrane region" description="Helical" evidence="2">
    <location>
        <begin position="59"/>
        <end position="78"/>
    </location>
</feature>
<evidence type="ECO:0000313" key="3">
    <source>
        <dbReference type="EnsemblPlants" id="Kaladp0053s0299.1.v1.1"/>
    </source>
</evidence>
<dbReference type="EnsemblPlants" id="Kaladp0053s0299.1.v1.1">
    <property type="protein sequence ID" value="Kaladp0053s0299.1.v1.1"/>
    <property type="gene ID" value="Kaladp0053s0299.v1.1"/>
</dbReference>
<feature type="coiled-coil region" evidence="1">
    <location>
        <begin position="126"/>
        <end position="160"/>
    </location>
</feature>
<keyword evidence="4" id="KW-1185">Reference proteome</keyword>
<organism evidence="3 4">
    <name type="scientific">Kalanchoe fedtschenkoi</name>
    <name type="common">Lavender scallops</name>
    <name type="synonym">South American air plant</name>
    <dbReference type="NCBI Taxonomy" id="63787"/>
    <lineage>
        <taxon>Eukaryota</taxon>
        <taxon>Viridiplantae</taxon>
        <taxon>Streptophyta</taxon>
        <taxon>Embryophyta</taxon>
        <taxon>Tracheophyta</taxon>
        <taxon>Spermatophyta</taxon>
        <taxon>Magnoliopsida</taxon>
        <taxon>eudicotyledons</taxon>
        <taxon>Gunneridae</taxon>
        <taxon>Pentapetalae</taxon>
        <taxon>Saxifragales</taxon>
        <taxon>Crassulaceae</taxon>
        <taxon>Kalanchoe</taxon>
    </lineage>
</organism>
<keyword evidence="2" id="KW-1133">Transmembrane helix</keyword>